<organism evidence="2 3">
    <name type="scientific">Candidatus Opimibacter skivensis</name>
    <dbReference type="NCBI Taxonomy" id="2982028"/>
    <lineage>
        <taxon>Bacteria</taxon>
        <taxon>Pseudomonadati</taxon>
        <taxon>Bacteroidota</taxon>
        <taxon>Saprospiria</taxon>
        <taxon>Saprospirales</taxon>
        <taxon>Saprospiraceae</taxon>
        <taxon>Candidatus Opimibacter</taxon>
    </lineage>
</organism>
<dbReference type="InterPro" id="IPR026444">
    <property type="entry name" value="Secre_tail"/>
</dbReference>
<name>A0A9D7XPN9_9BACT</name>
<dbReference type="NCBIfam" id="TIGR04183">
    <property type="entry name" value="Por_Secre_tail"/>
    <property type="match status" value="1"/>
</dbReference>
<reference evidence="2 3" key="1">
    <citation type="submission" date="2020-10" db="EMBL/GenBank/DDBJ databases">
        <title>Connecting structure to function with the recovery of over 1000 high-quality activated sludge metagenome-assembled genomes encoding full-length rRNA genes using long-read sequencing.</title>
        <authorList>
            <person name="Singleton C.M."/>
            <person name="Petriglieri F."/>
            <person name="Kristensen J.M."/>
            <person name="Kirkegaard R.H."/>
            <person name="Michaelsen T.Y."/>
            <person name="Andersen M.H."/>
            <person name="Karst S.M."/>
            <person name="Dueholm M.S."/>
            <person name="Nielsen P.H."/>
            <person name="Albertsen M."/>
        </authorList>
    </citation>
    <scope>NUCLEOTIDE SEQUENCE [LARGE SCALE GENOMIC DNA]</scope>
    <source>
        <strain evidence="2">Ribe_18-Q3-R11-54_MAXAC.273</strain>
    </source>
</reference>
<dbReference type="EMBL" id="JADKGY010000019">
    <property type="protein sequence ID" value="MBK9983365.1"/>
    <property type="molecule type" value="Genomic_DNA"/>
</dbReference>
<protein>
    <submittedName>
        <fullName evidence="2">T9SS type A sorting domain-containing protein</fullName>
    </submittedName>
</protein>
<evidence type="ECO:0000313" key="3">
    <source>
        <dbReference type="Proteomes" id="UP000808337"/>
    </source>
</evidence>
<accession>A0A9D7XPN9</accession>
<dbReference type="Proteomes" id="UP000808337">
    <property type="component" value="Unassembled WGS sequence"/>
</dbReference>
<comment type="caution">
    <text evidence="2">The sequence shown here is derived from an EMBL/GenBank/DDBJ whole genome shotgun (WGS) entry which is preliminary data.</text>
</comment>
<evidence type="ECO:0000259" key="1">
    <source>
        <dbReference type="Pfam" id="PF18962"/>
    </source>
</evidence>
<gene>
    <name evidence="2" type="ORF">IPP15_13415</name>
</gene>
<feature type="domain" description="Secretion system C-terminal sorting" evidence="1">
    <location>
        <begin position="143"/>
        <end position="218"/>
    </location>
</feature>
<dbReference type="AlphaFoldDB" id="A0A9D7XPN9"/>
<sequence>MDVNKNILWKTFFRPSADAFQDVAQHLWNMIELRNQKGYVAVGQSFTLGPEWQGWIVKVAENGDSLWMRGYNFEGTNIVYELKDIKEDLDGNLIMVGEYRDLNGGDVGQKAWLLKVDQYGCLVPGCQLVHTEDVDSEEINLLLYPNPANDFLSFYCSFSPLLKEMTYFITDINGRVLFHSVRLSNNTTNIYSVEKLPPGAYFLQLTSGNQIVKTAKFMVAH</sequence>
<dbReference type="Pfam" id="PF18962">
    <property type="entry name" value="Por_Secre_tail"/>
    <property type="match status" value="1"/>
</dbReference>
<proteinExistence type="predicted"/>
<evidence type="ECO:0000313" key="2">
    <source>
        <dbReference type="EMBL" id="MBK9983365.1"/>
    </source>
</evidence>